<organism evidence="2 3">
    <name type="scientific">Maribacter dokdonensis</name>
    <dbReference type="NCBI Taxonomy" id="320912"/>
    <lineage>
        <taxon>Bacteria</taxon>
        <taxon>Pseudomonadati</taxon>
        <taxon>Bacteroidota</taxon>
        <taxon>Flavobacteriia</taxon>
        <taxon>Flavobacteriales</taxon>
        <taxon>Flavobacteriaceae</taxon>
        <taxon>Maribacter</taxon>
    </lineage>
</organism>
<dbReference type="InterPro" id="IPR000595">
    <property type="entry name" value="cNMP-bd_dom"/>
</dbReference>
<dbReference type="OrthoDB" id="1092431at2"/>
<feature type="domain" description="Cyclic nucleotide-binding" evidence="1">
    <location>
        <begin position="1"/>
        <end position="28"/>
    </location>
</feature>
<dbReference type="Proteomes" id="UP000183038">
    <property type="component" value="Unassembled WGS sequence"/>
</dbReference>
<evidence type="ECO:0000259" key="1">
    <source>
        <dbReference type="PROSITE" id="PS50042"/>
    </source>
</evidence>
<dbReference type="Pfam" id="PF00027">
    <property type="entry name" value="cNMP_binding"/>
    <property type="match status" value="1"/>
</dbReference>
<dbReference type="RefSeq" id="WP_074672159.1">
    <property type="nucleotide sequence ID" value="NZ_FNTB01000001.1"/>
</dbReference>
<dbReference type="InterPro" id="IPR014710">
    <property type="entry name" value="RmlC-like_jellyroll"/>
</dbReference>
<dbReference type="Gene3D" id="2.60.120.10">
    <property type="entry name" value="Jelly Rolls"/>
    <property type="match status" value="1"/>
</dbReference>
<keyword evidence="2" id="KW-0808">Transferase</keyword>
<dbReference type="InterPro" id="IPR018490">
    <property type="entry name" value="cNMP-bd_dom_sf"/>
</dbReference>
<dbReference type="SUPFAM" id="SSF51206">
    <property type="entry name" value="cAMP-binding domain-like"/>
    <property type="match status" value="1"/>
</dbReference>
<evidence type="ECO:0000313" key="2">
    <source>
        <dbReference type="EMBL" id="SEB90743.1"/>
    </source>
</evidence>
<name>A0A1H4N685_9FLAO</name>
<dbReference type="PROSITE" id="PS50042">
    <property type="entry name" value="CNMP_BINDING_3"/>
    <property type="match status" value="1"/>
</dbReference>
<evidence type="ECO:0000313" key="3">
    <source>
        <dbReference type="Proteomes" id="UP000183038"/>
    </source>
</evidence>
<dbReference type="EMBL" id="FNTB01000001">
    <property type="protein sequence ID" value="SEB90743.1"/>
    <property type="molecule type" value="Genomic_DNA"/>
</dbReference>
<dbReference type="AlphaFoldDB" id="A0A1H4N685"/>
<gene>
    <name evidence="2" type="ORF">SAMN05192540_1860</name>
</gene>
<proteinExistence type="predicted"/>
<protein>
    <submittedName>
        <fullName evidence="2">cAMP-binding domain of CRP or a regulatory subunit of cAMP-dependent protein kinases</fullName>
    </submittedName>
</protein>
<accession>A0A1H4N685</accession>
<dbReference type="CDD" id="cd00038">
    <property type="entry name" value="CAP_ED"/>
    <property type="match status" value="1"/>
</dbReference>
<sequence length="158" mass="18090">MKKVHVKKGTVLQRKGDLSSKVYLVESGLLRSYTIDAKGKEHIYMFGPENWIVADNCQLNEPCQLFIDAIENSIIKITTKEELLKSSPDLKALAKRLRVMQNRIIMLMSSNAKERYEHFITTYPNVTQRVPLKMIASYLGITPEALSRVRHQLSQKNG</sequence>
<keyword evidence="2" id="KW-0418">Kinase</keyword>
<dbReference type="GO" id="GO:0016301">
    <property type="term" value="F:kinase activity"/>
    <property type="evidence" value="ECO:0007669"/>
    <property type="project" value="UniProtKB-KW"/>
</dbReference>
<reference evidence="2 3" key="1">
    <citation type="submission" date="2016-10" db="EMBL/GenBank/DDBJ databases">
        <authorList>
            <person name="de Groot N.N."/>
        </authorList>
    </citation>
    <scope>NUCLEOTIDE SEQUENCE [LARGE SCALE GENOMIC DNA]</scope>
    <source>
        <strain evidence="2 3">MAR_2009_71</strain>
    </source>
</reference>